<dbReference type="FunFam" id="3.40.1440.10:FF:000001">
    <property type="entry name" value="UvrABC system protein C"/>
    <property type="match status" value="1"/>
</dbReference>
<dbReference type="InterPro" id="IPR038476">
    <property type="entry name" value="UvrC_RNase_H_dom_sf"/>
</dbReference>
<keyword evidence="2 7" id="KW-0227">DNA damage</keyword>
<dbReference type="CDD" id="cd10434">
    <property type="entry name" value="GIY-YIG_UvrC_Cho"/>
    <property type="match status" value="1"/>
</dbReference>
<keyword evidence="4 7" id="KW-0267">Excision nuclease</keyword>
<proteinExistence type="inferred from homology"/>
<feature type="coiled-coil region" evidence="8">
    <location>
        <begin position="357"/>
        <end position="384"/>
    </location>
</feature>
<evidence type="ECO:0000259" key="10">
    <source>
        <dbReference type="PROSITE" id="PS50164"/>
    </source>
</evidence>
<dbReference type="InterPro" id="IPR001943">
    <property type="entry name" value="UVR_dom"/>
</dbReference>
<dbReference type="InterPro" id="IPR050066">
    <property type="entry name" value="UvrABC_protein_C"/>
</dbReference>
<dbReference type="GO" id="GO:0006289">
    <property type="term" value="P:nucleotide-excision repair"/>
    <property type="evidence" value="ECO:0007669"/>
    <property type="project" value="UniProtKB-UniRule"/>
</dbReference>
<evidence type="ECO:0000256" key="7">
    <source>
        <dbReference type="HAMAP-Rule" id="MF_00203"/>
    </source>
</evidence>
<dbReference type="PANTHER" id="PTHR30562">
    <property type="entry name" value="UVRC/OXIDOREDUCTASE"/>
    <property type="match status" value="1"/>
</dbReference>
<evidence type="ECO:0000256" key="3">
    <source>
        <dbReference type="ARBA" id="ARBA00022769"/>
    </source>
</evidence>
<dbReference type="PROSITE" id="PS50164">
    <property type="entry name" value="GIY_YIG"/>
    <property type="match status" value="1"/>
</dbReference>
<dbReference type="GO" id="GO:0009381">
    <property type="term" value="F:excinuclease ABC activity"/>
    <property type="evidence" value="ECO:0007669"/>
    <property type="project" value="UniProtKB-UniRule"/>
</dbReference>
<evidence type="ECO:0000256" key="5">
    <source>
        <dbReference type="ARBA" id="ARBA00023204"/>
    </source>
</evidence>
<dbReference type="InterPro" id="IPR035901">
    <property type="entry name" value="GIY-YIG_endonuc_sf"/>
</dbReference>
<dbReference type="Pfam" id="PF12826">
    <property type="entry name" value="HHH_2"/>
    <property type="match status" value="1"/>
</dbReference>
<evidence type="ECO:0000259" key="11">
    <source>
        <dbReference type="PROSITE" id="PS50165"/>
    </source>
</evidence>
<evidence type="ECO:0000313" key="13">
    <source>
        <dbReference type="Proteomes" id="UP000247117"/>
    </source>
</evidence>
<keyword evidence="8" id="KW-0175">Coiled coil</keyword>
<keyword evidence="3 7" id="KW-0228">DNA excision</keyword>
<comment type="similarity">
    <text evidence="7">Belongs to the UvrC family.</text>
</comment>
<dbReference type="InterPro" id="IPR000305">
    <property type="entry name" value="GIY-YIG_endonuc"/>
</dbReference>
<dbReference type="SUPFAM" id="SSF82771">
    <property type="entry name" value="GIY-YIG endonuclease"/>
    <property type="match status" value="1"/>
</dbReference>
<sequence>MFDFQHQLKILPDKPGVYIMKNSLGEVIYVGKAKVLKNRVRQYFQNSKNHSEKVRAMVKNIAEFEYIVTDSEMEALILECNLIKKYSPRYNIALKDDKFYPFIKITINEDFPRVYVTRNFAKDGNRYFGPYTNGTAVYEVMGLIKKLFPLRTCKKAIVEGGEPTRACLNYHINLCKAPCAGYISKAEYWEMIDEIINILNGTDTSIIKKLKLEMEKAAEELEFEKAAKIRDRILAIELISEKQKMFTVKEGDEDFIDLYTDEKDGCAQVFFVREGKVTGREHFMIENISDDPVKEVISSFIASFYGGTAQIPKTIYVPEEIEDQELIEKFLTEKRGSKVWIKVPKKGDKKNLLDMVRNNAKIMLDQFKEKMVEEKELNKSALTELADVLGLDSLPARIEAYDISNIQGVDSVGTMVVFENGKAKNSDYRRFKIKSVKGPNDYESMREILSRRFSHGLEEVNKIKERNLEYSKGKFCIFPDLIMMDGGKGQVNIALEVLKDFGIEIPVCGLVKDHKHRTRGIIFNNEEILIRRGSGLMNLITRVQDEVHRYAITYHRSLRDKRTLHSILEDIPRIGEKRRRNLLMKFGSIDNIKKASMEELLDTLGIDKRAAESIKQYFSS</sequence>
<evidence type="ECO:0000256" key="8">
    <source>
        <dbReference type="SAM" id="Coils"/>
    </source>
</evidence>
<dbReference type="InterPro" id="IPR036876">
    <property type="entry name" value="UVR_dom_sf"/>
</dbReference>
<evidence type="ECO:0000256" key="4">
    <source>
        <dbReference type="ARBA" id="ARBA00022881"/>
    </source>
</evidence>
<dbReference type="Proteomes" id="UP000247117">
    <property type="component" value="Unassembled WGS sequence"/>
</dbReference>
<comment type="subcellular location">
    <subcellularLocation>
        <location evidence="7">Cytoplasm</location>
    </subcellularLocation>
</comment>
<dbReference type="Pfam" id="PF08459">
    <property type="entry name" value="UvrC_RNaseH_dom"/>
    <property type="match status" value="1"/>
</dbReference>
<dbReference type="PROSITE" id="PS50165">
    <property type="entry name" value="UVRC"/>
    <property type="match status" value="1"/>
</dbReference>
<dbReference type="NCBIfam" id="TIGR00194">
    <property type="entry name" value="uvrC"/>
    <property type="match status" value="1"/>
</dbReference>
<gene>
    <name evidence="7" type="primary">uvrC</name>
    <name evidence="12" type="ORF">CYK91_11045</name>
</gene>
<feature type="domain" description="GIY-YIG" evidence="10">
    <location>
        <begin position="13"/>
        <end position="92"/>
    </location>
</feature>
<dbReference type="InterPro" id="IPR047296">
    <property type="entry name" value="GIY-YIG_UvrC_Cho"/>
</dbReference>
<dbReference type="NCBIfam" id="NF001824">
    <property type="entry name" value="PRK00558.1-5"/>
    <property type="match status" value="1"/>
</dbReference>
<dbReference type="InterPro" id="IPR004791">
    <property type="entry name" value="UvrC"/>
</dbReference>
<dbReference type="Gene3D" id="1.10.150.20">
    <property type="entry name" value="5' to 3' exonuclease, C-terminal subdomain"/>
    <property type="match status" value="1"/>
</dbReference>
<comment type="caution">
    <text evidence="12">The sequence shown here is derived from an EMBL/GenBank/DDBJ whole genome shotgun (WGS) entry which is preliminary data.</text>
</comment>
<dbReference type="Gene3D" id="3.30.420.340">
    <property type="entry name" value="UvrC, RNAse H endonuclease domain"/>
    <property type="match status" value="1"/>
</dbReference>
<dbReference type="Gene3D" id="3.40.1440.10">
    <property type="entry name" value="GIY-YIG endonuclease"/>
    <property type="match status" value="1"/>
</dbReference>
<feature type="domain" description="UVR" evidence="9">
    <location>
        <begin position="204"/>
        <end position="239"/>
    </location>
</feature>
<dbReference type="InterPro" id="IPR010994">
    <property type="entry name" value="RuvA_2-like"/>
</dbReference>
<comment type="function">
    <text evidence="7">The UvrABC repair system catalyzes the recognition and processing of DNA lesions. UvrC both incises the 5' and 3' sides of the lesion. The N-terminal half is responsible for the 3' incision and the C-terminal half is responsible for the 5' incision.</text>
</comment>
<comment type="subunit">
    <text evidence="7">Interacts with UvrB in an incision complex.</text>
</comment>
<reference evidence="12 13" key="1">
    <citation type="journal article" date="2018" name="BMC Genomics">
        <title>Whole genome analysis reveals the diversity and evolutionary relationships between necrotic enteritis-causing strains of Clostridium perfringens.</title>
        <authorList>
            <person name="Lacey J.A."/>
            <person name="Allnutt T.R."/>
            <person name="Vezina B."/>
            <person name="Van T.T.H."/>
            <person name="Stent T."/>
            <person name="Han X."/>
            <person name="Rood J.I."/>
            <person name="Wade B."/>
            <person name="Keyburn A.L."/>
            <person name="Seeman T."/>
            <person name="Chen H."/>
            <person name="Haring V."/>
            <person name="Johanesen P.A."/>
            <person name="Lyras D."/>
            <person name="Moore R.J."/>
        </authorList>
    </citation>
    <scope>NUCLEOTIDE SEQUENCE [LARGE SCALE GENOMIC DNA]</scope>
    <source>
        <strain evidence="12 13">EUR-NE15</strain>
    </source>
</reference>
<dbReference type="HAMAP" id="MF_00203">
    <property type="entry name" value="UvrC"/>
    <property type="match status" value="1"/>
</dbReference>
<evidence type="ECO:0000256" key="1">
    <source>
        <dbReference type="ARBA" id="ARBA00022490"/>
    </source>
</evidence>
<evidence type="ECO:0000256" key="2">
    <source>
        <dbReference type="ARBA" id="ARBA00022763"/>
    </source>
</evidence>
<protein>
    <recommendedName>
        <fullName evidence="7">UvrABC system protein C</fullName>
        <shortName evidence="7">Protein UvrC</shortName>
    </recommendedName>
    <alternativeName>
        <fullName evidence="7">Excinuclease ABC subunit C</fullName>
    </alternativeName>
</protein>
<accession>A0AB37C751</accession>
<dbReference type="PROSITE" id="PS50151">
    <property type="entry name" value="UVR"/>
    <property type="match status" value="1"/>
</dbReference>
<dbReference type="SUPFAM" id="SSF46600">
    <property type="entry name" value="C-terminal UvrC-binding domain of UvrB"/>
    <property type="match status" value="1"/>
</dbReference>
<dbReference type="GO" id="GO:0009380">
    <property type="term" value="C:excinuclease repair complex"/>
    <property type="evidence" value="ECO:0007669"/>
    <property type="project" value="InterPro"/>
</dbReference>
<dbReference type="SUPFAM" id="SSF47781">
    <property type="entry name" value="RuvA domain 2-like"/>
    <property type="match status" value="1"/>
</dbReference>
<dbReference type="SMART" id="SM00465">
    <property type="entry name" value="GIYc"/>
    <property type="match status" value="1"/>
</dbReference>
<name>A0AB37C751_CLOPF</name>
<dbReference type="GO" id="GO:0003677">
    <property type="term" value="F:DNA binding"/>
    <property type="evidence" value="ECO:0007669"/>
    <property type="project" value="UniProtKB-UniRule"/>
</dbReference>
<evidence type="ECO:0000313" key="12">
    <source>
        <dbReference type="EMBL" id="PWX38480.1"/>
    </source>
</evidence>
<dbReference type="PANTHER" id="PTHR30562:SF1">
    <property type="entry name" value="UVRABC SYSTEM PROTEIN C"/>
    <property type="match status" value="1"/>
</dbReference>
<dbReference type="RefSeq" id="WP_110083356.1">
    <property type="nucleotide sequence ID" value="NZ_PJTB01000003.1"/>
</dbReference>
<feature type="domain" description="UvrC family homology region profile" evidence="11">
    <location>
        <begin position="255"/>
        <end position="498"/>
    </location>
</feature>
<keyword evidence="6 7" id="KW-0742">SOS response</keyword>
<dbReference type="Gene3D" id="4.10.860.10">
    <property type="entry name" value="UVR domain"/>
    <property type="match status" value="1"/>
</dbReference>
<dbReference type="GO" id="GO:0009432">
    <property type="term" value="P:SOS response"/>
    <property type="evidence" value="ECO:0007669"/>
    <property type="project" value="UniProtKB-UniRule"/>
</dbReference>
<dbReference type="Pfam" id="PF02151">
    <property type="entry name" value="UVR"/>
    <property type="match status" value="1"/>
</dbReference>
<dbReference type="Pfam" id="PF22920">
    <property type="entry name" value="UvrC_RNaseH"/>
    <property type="match status" value="1"/>
</dbReference>
<dbReference type="InterPro" id="IPR001162">
    <property type="entry name" value="UvrC_RNase_H_dom"/>
</dbReference>
<keyword evidence="1 7" id="KW-0963">Cytoplasm</keyword>
<evidence type="ECO:0000259" key="9">
    <source>
        <dbReference type="PROSITE" id="PS50151"/>
    </source>
</evidence>
<dbReference type="EMBL" id="PJTB01000003">
    <property type="protein sequence ID" value="PWX38480.1"/>
    <property type="molecule type" value="Genomic_DNA"/>
</dbReference>
<organism evidence="12 13">
    <name type="scientific">Clostridium perfringens</name>
    <dbReference type="NCBI Taxonomy" id="1502"/>
    <lineage>
        <taxon>Bacteria</taxon>
        <taxon>Bacillati</taxon>
        <taxon>Bacillota</taxon>
        <taxon>Clostridia</taxon>
        <taxon>Eubacteriales</taxon>
        <taxon>Clostridiaceae</taxon>
        <taxon>Clostridium</taxon>
    </lineage>
</organism>
<dbReference type="InterPro" id="IPR041663">
    <property type="entry name" value="DisA/LigA_HHH"/>
</dbReference>
<keyword evidence="5 7" id="KW-0234">DNA repair</keyword>
<evidence type="ECO:0000256" key="6">
    <source>
        <dbReference type="ARBA" id="ARBA00023236"/>
    </source>
</evidence>
<dbReference type="AlphaFoldDB" id="A0AB37C751"/>
<dbReference type="GO" id="GO:0005737">
    <property type="term" value="C:cytoplasm"/>
    <property type="evidence" value="ECO:0007669"/>
    <property type="project" value="UniProtKB-SubCell"/>
</dbReference>
<dbReference type="Pfam" id="PF01541">
    <property type="entry name" value="GIY-YIG"/>
    <property type="match status" value="1"/>
</dbReference>